<organism evidence="2 3">
    <name type="scientific">Taxus chinensis</name>
    <name type="common">Chinese yew</name>
    <name type="synonym">Taxus wallichiana var. chinensis</name>
    <dbReference type="NCBI Taxonomy" id="29808"/>
    <lineage>
        <taxon>Eukaryota</taxon>
        <taxon>Viridiplantae</taxon>
        <taxon>Streptophyta</taxon>
        <taxon>Embryophyta</taxon>
        <taxon>Tracheophyta</taxon>
        <taxon>Spermatophyta</taxon>
        <taxon>Pinopsida</taxon>
        <taxon>Pinidae</taxon>
        <taxon>Conifers II</taxon>
        <taxon>Cupressales</taxon>
        <taxon>Taxaceae</taxon>
        <taxon>Taxus</taxon>
    </lineage>
</organism>
<name>A0AA38C8R1_TAXCH</name>
<dbReference type="EMBL" id="JAHRHJ020003041">
    <property type="protein sequence ID" value="KAH9292519.1"/>
    <property type="molecule type" value="Genomic_DNA"/>
</dbReference>
<dbReference type="InterPro" id="IPR044824">
    <property type="entry name" value="MAIN-like"/>
</dbReference>
<feature type="domain" description="Aminotransferase-like plant mobile" evidence="1">
    <location>
        <begin position="44"/>
        <end position="190"/>
    </location>
</feature>
<dbReference type="AlphaFoldDB" id="A0AA38C8R1"/>
<proteinExistence type="predicted"/>
<dbReference type="PANTHER" id="PTHR46033">
    <property type="entry name" value="PROTEIN MAIN-LIKE 2"/>
    <property type="match status" value="1"/>
</dbReference>
<protein>
    <recommendedName>
        <fullName evidence="1">Aminotransferase-like plant mobile domain-containing protein</fullName>
    </recommendedName>
</protein>
<gene>
    <name evidence="2" type="ORF">KI387_042294</name>
</gene>
<comment type="caution">
    <text evidence="2">The sequence shown here is derived from an EMBL/GenBank/DDBJ whole genome shotgun (WGS) entry which is preliminary data.</text>
</comment>
<sequence length="196" mass="22670">ARQQLTMRDRMPPLLGWMRPHVTAAQWAVMREVGLGGVQRYRAVDRDHSLMVALIERWDPATNVFHLPTGEMTVTLEDVYRILRLPIIGEVVFQVDVETVMDSILQVFGDAAPLITYHSASICYGDMYRAHRQETRLAMLMMIGITCFTLPDSEGGHFPWALMGVLHEMVEEHTCYAWAPVYLVQLYRELWGYRRM</sequence>
<dbReference type="GO" id="GO:0010073">
    <property type="term" value="P:meristem maintenance"/>
    <property type="evidence" value="ECO:0007669"/>
    <property type="project" value="InterPro"/>
</dbReference>
<reference evidence="2 3" key="1">
    <citation type="journal article" date="2021" name="Nat. Plants">
        <title>The Taxus genome provides insights into paclitaxel biosynthesis.</title>
        <authorList>
            <person name="Xiong X."/>
            <person name="Gou J."/>
            <person name="Liao Q."/>
            <person name="Li Y."/>
            <person name="Zhou Q."/>
            <person name="Bi G."/>
            <person name="Li C."/>
            <person name="Du R."/>
            <person name="Wang X."/>
            <person name="Sun T."/>
            <person name="Guo L."/>
            <person name="Liang H."/>
            <person name="Lu P."/>
            <person name="Wu Y."/>
            <person name="Zhang Z."/>
            <person name="Ro D.K."/>
            <person name="Shang Y."/>
            <person name="Huang S."/>
            <person name="Yan J."/>
        </authorList>
    </citation>
    <scope>NUCLEOTIDE SEQUENCE [LARGE SCALE GENOMIC DNA]</scope>
    <source>
        <strain evidence="2">Ta-2019</strain>
    </source>
</reference>
<evidence type="ECO:0000313" key="2">
    <source>
        <dbReference type="EMBL" id="KAH9292519.1"/>
    </source>
</evidence>
<dbReference type="PANTHER" id="PTHR46033:SF80">
    <property type="entry name" value="PROTEIN MAIN-LIKE 2-LIKE"/>
    <property type="match status" value="1"/>
</dbReference>
<evidence type="ECO:0000259" key="1">
    <source>
        <dbReference type="Pfam" id="PF10536"/>
    </source>
</evidence>
<dbReference type="InterPro" id="IPR019557">
    <property type="entry name" value="AminoTfrase-like_pln_mobile"/>
</dbReference>
<dbReference type="Proteomes" id="UP000824469">
    <property type="component" value="Unassembled WGS sequence"/>
</dbReference>
<keyword evidence="3" id="KW-1185">Reference proteome</keyword>
<evidence type="ECO:0000313" key="3">
    <source>
        <dbReference type="Proteomes" id="UP000824469"/>
    </source>
</evidence>
<accession>A0AA38C8R1</accession>
<feature type="non-terminal residue" evidence="2">
    <location>
        <position position="1"/>
    </location>
</feature>
<dbReference type="Pfam" id="PF10536">
    <property type="entry name" value="PMD"/>
    <property type="match status" value="1"/>
</dbReference>
<feature type="non-terminal residue" evidence="2">
    <location>
        <position position="196"/>
    </location>
</feature>